<evidence type="ECO:0000313" key="1">
    <source>
        <dbReference type="EMBL" id="TDC14379.1"/>
    </source>
</evidence>
<dbReference type="OrthoDB" id="3830099at2"/>
<dbReference type="RefSeq" id="WP_132415945.1">
    <property type="nucleotide sequence ID" value="NZ_SMKA01000425.1"/>
</dbReference>
<protein>
    <submittedName>
        <fullName evidence="1">Uncharacterized protein</fullName>
    </submittedName>
</protein>
<reference evidence="1 2" key="1">
    <citation type="submission" date="2019-03" db="EMBL/GenBank/DDBJ databases">
        <title>Draft genome sequences of novel Actinobacteria.</title>
        <authorList>
            <person name="Sahin N."/>
            <person name="Ay H."/>
            <person name="Saygin H."/>
        </authorList>
    </citation>
    <scope>NUCLEOTIDE SEQUENCE [LARGE SCALE GENOMIC DNA]</scope>
    <source>
        <strain evidence="1 2">JCM 30547</strain>
    </source>
</reference>
<evidence type="ECO:0000313" key="2">
    <source>
        <dbReference type="Proteomes" id="UP000295075"/>
    </source>
</evidence>
<sequence>MRYLKIVGVLAAIGLVGFLVDLNHGRALGIGDGSMTIGVPVPAGKPVEVYYLAPSPSRNNSGNPITLVSAQPGTADPGLEFVEARIYQVDAFPNGDPPLSWTASNGSAWDPAARPSVPLAGYVLAEHYDLSAQVILARFRVTTDQRPLQASDFRLTYRNGFRDHTQTLHCVFRVEPPVTD</sequence>
<proteinExistence type="predicted"/>
<accession>A0A4R4NXY3</accession>
<keyword evidence="2" id="KW-1185">Reference proteome</keyword>
<dbReference type="Proteomes" id="UP000295075">
    <property type="component" value="Unassembled WGS sequence"/>
</dbReference>
<dbReference type="EMBL" id="SMKA01000425">
    <property type="protein sequence ID" value="TDC14379.1"/>
    <property type="molecule type" value="Genomic_DNA"/>
</dbReference>
<name>A0A4R4NXY3_9ACTN</name>
<gene>
    <name evidence="1" type="ORF">E1261_43290</name>
</gene>
<organism evidence="1 2">
    <name type="scientific">Kribbella albertanoniae</name>
    <dbReference type="NCBI Taxonomy" id="1266829"/>
    <lineage>
        <taxon>Bacteria</taxon>
        <taxon>Bacillati</taxon>
        <taxon>Actinomycetota</taxon>
        <taxon>Actinomycetes</taxon>
        <taxon>Propionibacteriales</taxon>
        <taxon>Kribbellaceae</taxon>
        <taxon>Kribbella</taxon>
    </lineage>
</organism>
<dbReference type="AlphaFoldDB" id="A0A4R4NXY3"/>
<comment type="caution">
    <text evidence="1">The sequence shown here is derived from an EMBL/GenBank/DDBJ whole genome shotgun (WGS) entry which is preliminary data.</text>
</comment>